<dbReference type="CDD" id="cd05154">
    <property type="entry name" value="ACAD10_11_N-like"/>
    <property type="match status" value="1"/>
</dbReference>
<keyword evidence="2" id="KW-0418">Kinase</keyword>
<evidence type="ECO:0000259" key="1">
    <source>
        <dbReference type="Pfam" id="PF01636"/>
    </source>
</evidence>
<reference evidence="2 3" key="1">
    <citation type="submission" date="2019-02" db="EMBL/GenBank/DDBJ databases">
        <title>Sequencing the genomes of 1000 actinobacteria strains.</title>
        <authorList>
            <person name="Klenk H.-P."/>
        </authorList>
    </citation>
    <scope>NUCLEOTIDE SEQUENCE [LARGE SCALE GENOMIC DNA]</scope>
    <source>
        <strain evidence="2 3">DSM 16932</strain>
    </source>
</reference>
<dbReference type="Gene3D" id="3.90.1200.10">
    <property type="match status" value="1"/>
</dbReference>
<dbReference type="InterPro" id="IPR002575">
    <property type="entry name" value="Aminoglycoside_PTrfase"/>
</dbReference>
<sequence>MTTTALGREELARVAAVLRSVGEPVEGELRARLIAGGRSNLTYALCDDARRWVLRTPPRAGRTPSAHDVVRELRFTRALHGAGVPVARAVAACQDEAVLGVPFAVSGFVAGDALRTRADLDALDDAALRGVVDELVSVLAALHAVVPEQVGLGDLARPGGYVERQTRRWSRQWEIVGVPALRALATEVARGLRAWAPAEPRTRVVHGDYRIDNTLLDLPRRHLAAIVDWELAALGDPSADVAMMCAYRDPAFDLIVGEPGAWTSPRLPDAAALAAAYEQAAGVRLRDWEAHLALASFKVAVIAAGIAHRASRGAGSGRGFATAGEAVAPFLLKARQALSAHEGSHR</sequence>
<dbReference type="AlphaFoldDB" id="A0A4V2EY29"/>
<dbReference type="Gene3D" id="3.30.200.20">
    <property type="entry name" value="Phosphorylase Kinase, domain 1"/>
    <property type="match status" value="1"/>
</dbReference>
<comment type="caution">
    <text evidence="2">The sequence shown here is derived from an EMBL/GenBank/DDBJ whole genome shotgun (WGS) entry which is preliminary data.</text>
</comment>
<accession>A0A4V2EY29</accession>
<dbReference type="InterPro" id="IPR041726">
    <property type="entry name" value="ACAD10_11_N"/>
</dbReference>
<organism evidence="2 3">
    <name type="scientific">Xylanimonas ulmi</name>
    <dbReference type="NCBI Taxonomy" id="228973"/>
    <lineage>
        <taxon>Bacteria</taxon>
        <taxon>Bacillati</taxon>
        <taxon>Actinomycetota</taxon>
        <taxon>Actinomycetes</taxon>
        <taxon>Micrococcales</taxon>
        <taxon>Promicromonosporaceae</taxon>
        <taxon>Xylanimonas</taxon>
    </lineage>
</organism>
<dbReference type="SUPFAM" id="SSF56112">
    <property type="entry name" value="Protein kinase-like (PK-like)"/>
    <property type="match status" value="1"/>
</dbReference>
<evidence type="ECO:0000313" key="2">
    <source>
        <dbReference type="EMBL" id="RZS61550.1"/>
    </source>
</evidence>
<dbReference type="InterPro" id="IPR011009">
    <property type="entry name" value="Kinase-like_dom_sf"/>
</dbReference>
<evidence type="ECO:0000313" key="3">
    <source>
        <dbReference type="Proteomes" id="UP000293852"/>
    </source>
</evidence>
<protein>
    <submittedName>
        <fullName evidence="2">Aminoglycoside phosphotransferase (APT) family kinase protein</fullName>
    </submittedName>
</protein>
<dbReference type="InterPro" id="IPR052898">
    <property type="entry name" value="ACAD10-like"/>
</dbReference>
<dbReference type="RefSeq" id="WP_207216502.1">
    <property type="nucleotide sequence ID" value="NZ_SGWX01000001.1"/>
</dbReference>
<dbReference type="GO" id="GO:0016301">
    <property type="term" value="F:kinase activity"/>
    <property type="evidence" value="ECO:0007669"/>
    <property type="project" value="UniProtKB-KW"/>
</dbReference>
<dbReference type="PANTHER" id="PTHR47829:SF1">
    <property type="entry name" value="HAD FAMILY PHOSPHATASE"/>
    <property type="match status" value="1"/>
</dbReference>
<gene>
    <name evidence="2" type="ORF">EV386_1857</name>
</gene>
<keyword evidence="3" id="KW-1185">Reference proteome</keyword>
<dbReference type="Proteomes" id="UP000293852">
    <property type="component" value="Unassembled WGS sequence"/>
</dbReference>
<name>A0A4V2EY29_9MICO</name>
<dbReference type="PANTHER" id="PTHR47829">
    <property type="entry name" value="HYDROLASE, PUTATIVE (AFU_ORTHOLOGUE AFUA_1G12880)-RELATED"/>
    <property type="match status" value="1"/>
</dbReference>
<dbReference type="EMBL" id="SGWX01000001">
    <property type="protein sequence ID" value="RZS61550.1"/>
    <property type="molecule type" value="Genomic_DNA"/>
</dbReference>
<dbReference type="Pfam" id="PF01636">
    <property type="entry name" value="APH"/>
    <property type="match status" value="1"/>
</dbReference>
<keyword evidence="2" id="KW-0808">Transferase</keyword>
<proteinExistence type="predicted"/>
<feature type="domain" description="Aminoglycoside phosphotransferase" evidence="1">
    <location>
        <begin position="31"/>
        <end position="290"/>
    </location>
</feature>